<keyword evidence="2" id="KW-0677">Repeat</keyword>
<proteinExistence type="predicted"/>
<dbReference type="InterPro" id="IPR036770">
    <property type="entry name" value="Ankyrin_rpt-contain_sf"/>
</dbReference>
<evidence type="ECO:0000256" key="7">
    <source>
        <dbReference type="PROSITE-ProRule" id="PRU00091"/>
    </source>
</evidence>
<keyword evidence="10" id="KW-1185">Reference proteome</keyword>
<dbReference type="OrthoDB" id="2306477at2759"/>
<dbReference type="SUPFAM" id="SSF48403">
    <property type="entry name" value="Ankyrin repeat"/>
    <property type="match status" value="1"/>
</dbReference>
<keyword evidence="4" id="KW-0862">Zinc</keyword>
<dbReference type="AlphaFoldDB" id="A0A976IEC6"/>
<dbReference type="SMART" id="SM00064">
    <property type="entry name" value="FYVE"/>
    <property type="match status" value="1"/>
</dbReference>
<feature type="repeat" description="ANK" evidence="6">
    <location>
        <begin position="265"/>
        <end position="297"/>
    </location>
</feature>
<dbReference type="KEGG" id="blac:94348516"/>
<dbReference type="Pfam" id="PF12796">
    <property type="entry name" value="Ank_2"/>
    <property type="match status" value="1"/>
</dbReference>
<dbReference type="InterPro" id="IPR011011">
    <property type="entry name" value="Znf_FYVE_PHD"/>
</dbReference>
<reference evidence="9 10" key="1">
    <citation type="journal article" date="2021" name="Genome Biol.">
        <title>AFLAP: assembly-free linkage analysis pipeline using k-mers from genome sequencing data.</title>
        <authorList>
            <person name="Fletcher K."/>
            <person name="Zhang L."/>
            <person name="Gil J."/>
            <person name="Han R."/>
            <person name="Cavanaugh K."/>
            <person name="Michelmore R."/>
        </authorList>
    </citation>
    <scope>NUCLEOTIDE SEQUENCE [LARGE SCALE GENOMIC DNA]</scope>
    <source>
        <strain evidence="9 10">SF5</strain>
    </source>
</reference>
<dbReference type="InterPro" id="IPR000306">
    <property type="entry name" value="Znf_FYVE"/>
</dbReference>
<evidence type="ECO:0000256" key="3">
    <source>
        <dbReference type="ARBA" id="ARBA00022771"/>
    </source>
</evidence>
<comment type="caution">
    <text evidence="9">The sequence shown here is derived from an EMBL/GenBank/DDBJ whole genome shotgun (WGS) entry which is preliminary data.</text>
</comment>
<dbReference type="SMART" id="SM00248">
    <property type="entry name" value="ANK"/>
    <property type="match status" value="5"/>
</dbReference>
<dbReference type="Gene3D" id="1.25.40.20">
    <property type="entry name" value="Ankyrin repeat-containing domain"/>
    <property type="match status" value="1"/>
</dbReference>
<dbReference type="GO" id="GO:0008270">
    <property type="term" value="F:zinc ion binding"/>
    <property type="evidence" value="ECO:0007669"/>
    <property type="project" value="UniProtKB-KW"/>
</dbReference>
<dbReference type="EMBL" id="SHOA02000003">
    <property type="protein sequence ID" value="TDH68340.1"/>
    <property type="molecule type" value="Genomic_DNA"/>
</dbReference>
<feature type="domain" description="FYVE-type" evidence="8">
    <location>
        <begin position="327"/>
        <end position="400"/>
    </location>
</feature>
<dbReference type="PANTHER" id="PTHR24198:SF165">
    <property type="entry name" value="ANKYRIN REPEAT-CONTAINING PROTEIN-RELATED"/>
    <property type="match status" value="1"/>
</dbReference>
<keyword evidence="1" id="KW-0479">Metal-binding</keyword>
<evidence type="ECO:0000256" key="5">
    <source>
        <dbReference type="ARBA" id="ARBA00023043"/>
    </source>
</evidence>
<dbReference type="RefSeq" id="XP_067817839.1">
    <property type="nucleotide sequence ID" value="XM_067962845.1"/>
</dbReference>
<dbReference type="PROSITE" id="PS50088">
    <property type="entry name" value="ANK_REPEAT"/>
    <property type="match status" value="2"/>
</dbReference>
<dbReference type="Pfam" id="PF01363">
    <property type="entry name" value="FYVE"/>
    <property type="match status" value="1"/>
</dbReference>
<gene>
    <name evidence="9" type="ORF">CCR75_004759</name>
</gene>
<dbReference type="GeneID" id="94348516"/>
<dbReference type="PANTHER" id="PTHR24198">
    <property type="entry name" value="ANKYRIN REPEAT AND PROTEIN KINASE DOMAIN-CONTAINING PROTEIN"/>
    <property type="match status" value="1"/>
</dbReference>
<evidence type="ECO:0000256" key="1">
    <source>
        <dbReference type="ARBA" id="ARBA00022723"/>
    </source>
</evidence>
<name>A0A976IEC6_BRELC</name>
<dbReference type="PROSITE" id="PS50178">
    <property type="entry name" value="ZF_FYVE"/>
    <property type="match status" value="1"/>
</dbReference>
<sequence length="414" mass="45864">MPSATPEIDTAATAPDVKYAPITSSIASTATSFQTYSISDEDDMENPCTTIPSDACHAPRGQQASSFNVTLRTSYRDSLLPTPDLKTDLSTSTQSFDINNALMRMDESYGRAYTTSQRPSALHRSIEGLPPLLQAAQAGDIVLVNALIVQAGTDILRRDPMFGQTALHFAIRSGHLNVVQALLMPHLRGSIVNVADNRRNTALHLAAAKSRRMTKVLLDCGAEVNFLNMRNQTPLGVHILTVTRDDATLTEILLQHHANANAPVDKSTILHVALDKQLFQIATRLVRHGARLDQKDEQGKNVFEKVTPKQLKMLLAKVAHPPVWVLDSERLTCMECDKQFNLLRSRRHHCRMCGRVLCLECSAFNVRVNLLPFSLPRRGKKTTKVEKANTKTRVCKLCHDICVQDKVQPLNAHA</sequence>
<evidence type="ECO:0000313" key="9">
    <source>
        <dbReference type="EMBL" id="TDH68340.1"/>
    </source>
</evidence>
<dbReference type="Proteomes" id="UP000294530">
    <property type="component" value="Unassembled WGS sequence"/>
</dbReference>
<evidence type="ECO:0000256" key="4">
    <source>
        <dbReference type="ARBA" id="ARBA00022833"/>
    </source>
</evidence>
<dbReference type="PROSITE" id="PS50297">
    <property type="entry name" value="ANK_REP_REGION"/>
    <property type="match status" value="1"/>
</dbReference>
<dbReference type="InterPro" id="IPR002110">
    <property type="entry name" value="Ankyrin_rpt"/>
</dbReference>
<dbReference type="InterPro" id="IPR013083">
    <property type="entry name" value="Znf_RING/FYVE/PHD"/>
</dbReference>
<keyword evidence="5 6" id="KW-0040">ANK repeat</keyword>
<evidence type="ECO:0000313" key="10">
    <source>
        <dbReference type="Proteomes" id="UP000294530"/>
    </source>
</evidence>
<protein>
    <recommendedName>
        <fullName evidence="8">FYVE-type domain-containing protein</fullName>
    </recommendedName>
</protein>
<dbReference type="InterPro" id="IPR017455">
    <property type="entry name" value="Znf_FYVE-rel"/>
</dbReference>
<evidence type="ECO:0000256" key="6">
    <source>
        <dbReference type="PROSITE-ProRule" id="PRU00023"/>
    </source>
</evidence>
<feature type="repeat" description="ANK" evidence="6">
    <location>
        <begin position="162"/>
        <end position="183"/>
    </location>
</feature>
<accession>A0A976IEC6</accession>
<organism evidence="9 10">
    <name type="scientific">Bremia lactucae</name>
    <name type="common">Lettuce downy mildew</name>
    <dbReference type="NCBI Taxonomy" id="4779"/>
    <lineage>
        <taxon>Eukaryota</taxon>
        <taxon>Sar</taxon>
        <taxon>Stramenopiles</taxon>
        <taxon>Oomycota</taxon>
        <taxon>Peronosporomycetes</taxon>
        <taxon>Peronosporales</taxon>
        <taxon>Peronosporaceae</taxon>
        <taxon>Bremia</taxon>
    </lineage>
</organism>
<dbReference type="Gene3D" id="3.30.40.10">
    <property type="entry name" value="Zinc/RING finger domain, C3HC4 (zinc finger)"/>
    <property type="match status" value="1"/>
</dbReference>
<evidence type="ECO:0000256" key="2">
    <source>
        <dbReference type="ARBA" id="ARBA00022737"/>
    </source>
</evidence>
<keyword evidence="3 7" id="KW-0863">Zinc-finger</keyword>
<dbReference type="PRINTS" id="PR01415">
    <property type="entry name" value="ANKYRIN"/>
</dbReference>
<dbReference type="SUPFAM" id="SSF57903">
    <property type="entry name" value="FYVE/PHD zinc finger"/>
    <property type="match status" value="1"/>
</dbReference>
<evidence type="ECO:0000259" key="8">
    <source>
        <dbReference type="PROSITE" id="PS50178"/>
    </source>
</evidence>